<evidence type="ECO:0000256" key="3">
    <source>
        <dbReference type="SAM" id="MobiDB-lite"/>
    </source>
</evidence>
<evidence type="ECO:0000313" key="6">
    <source>
        <dbReference type="Proteomes" id="UP000244896"/>
    </source>
</evidence>
<evidence type="ECO:0000256" key="1">
    <source>
        <dbReference type="PROSITE-ProRule" id="PRU00285"/>
    </source>
</evidence>
<dbReference type="Pfam" id="PF00011">
    <property type="entry name" value="HSP20"/>
    <property type="match status" value="1"/>
</dbReference>
<evidence type="ECO:0000259" key="4">
    <source>
        <dbReference type="PROSITE" id="PS01031"/>
    </source>
</evidence>
<dbReference type="EMBL" id="CP023004">
    <property type="protein sequence ID" value="AWI09489.1"/>
    <property type="molecule type" value="Genomic_DNA"/>
</dbReference>
<name>A0A2U8E3M6_9BACT</name>
<evidence type="ECO:0000256" key="2">
    <source>
        <dbReference type="RuleBase" id="RU003616"/>
    </source>
</evidence>
<dbReference type="KEGG" id="elut:CKA38_09725"/>
<accession>A0A2U8E3M6</accession>
<evidence type="ECO:0000313" key="5">
    <source>
        <dbReference type="EMBL" id="AWI09489.1"/>
    </source>
</evidence>
<dbReference type="InterPro" id="IPR008978">
    <property type="entry name" value="HSP20-like_chaperone"/>
</dbReference>
<keyword evidence="6" id="KW-1185">Reference proteome</keyword>
<dbReference type="Gene3D" id="2.60.40.790">
    <property type="match status" value="1"/>
</dbReference>
<feature type="domain" description="SHSP" evidence="4">
    <location>
        <begin position="19"/>
        <end position="132"/>
    </location>
</feature>
<feature type="region of interest" description="Disordered" evidence="3">
    <location>
        <begin position="1"/>
        <end position="20"/>
    </location>
</feature>
<dbReference type="InterPro" id="IPR002068">
    <property type="entry name" value="A-crystallin/Hsp20_dom"/>
</dbReference>
<dbReference type="OrthoDB" id="193439at2"/>
<dbReference type="CDD" id="cd06464">
    <property type="entry name" value="ACD_sHsps-like"/>
    <property type="match status" value="1"/>
</dbReference>
<gene>
    <name evidence="5" type="ORF">CKA38_09725</name>
</gene>
<feature type="compositionally biased region" description="Low complexity" evidence="3">
    <location>
        <begin position="1"/>
        <end position="14"/>
    </location>
</feature>
<dbReference type="Proteomes" id="UP000244896">
    <property type="component" value="Chromosome"/>
</dbReference>
<reference evidence="5 6" key="1">
    <citation type="journal article" date="2018" name="Syst. Appl. Microbiol.">
        <title>Ereboglobus luteus gen. nov. sp. nov. from cockroach guts, and new insights into the oxygen relationship of the genera Opitutus and Didymococcus (Verrucomicrobia: Opitutaceae).</title>
        <authorList>
            <person name="Tegtmeier D."/>
            <person name="Belitz A."/>
            <person name="Radek R."/>
            <person name="Heimerl T."/>
            <person name="Brune A."/>
        </authorList>
    </citation>
    <scope>NUCLEOTIDE SEQUENCE [LARGE SCALE GENOMIC DNA]</scope>
    <source>
        <strain evidence="5 6">Ho45</strain>
    </source>
</reference>
<organism evidence="5 6">
    <name type="scientific">Ereboglobus luteus</name>
    <dbReference type="NCBI Taxonomy" id="1796921"/>
    <lineage>
        <taxon>Bacteria</taxon>
        <taxon>Pseudomonadati</taxon>
        <taxon>Verrucomicrobiota</taxon>
        <taxon>Opitutia</taxon>
        <taxon>Opitutales</taxon>
        <taxon>Opitutaceae</taxon>
        <taxon>Ereboglobus</taxon>
    </lineage>
</organism>
<dbReference type="PROSITE" id="PS01031">
    <property type="entry name" value="SHSP"/>
    <property type="match status" value="1"/>
</dbReference>
<dbReference type="SUPFAM" id="SSF49764">
    <property type="entry name" value="HSP20-like chaperones"/>
    <property type="match status" value="1"/>
</dbReference>
<proteinExistence type="inferred from homology"/>
<dbReference type="AlphaFoldDB" id="A0A2U8E3M6"/>
<comment type="similarity">
    <text evidence="1 2">Belongs to the small heat shock protein (HSP20) family.</text>
</comment>
<protein>
    <recommendedName>
        <fullName evidence="4">SHSP domain-containing protein</fullName>
    </recommendedName>
</protein>
<sequence>MHTMIHTDTTTETDSSNRIAKSEFRNPHYDCQHEGDSMKLIVYVPGVDATGVDITMRGPDLTITARKKRFIRRNWNGLQLERVQRDYMLCLRVGYGYDPSTMTADLRNGILTLNLPVRAASVAPPVPVLAGAA</sequence>